<evidence type="ECO:0000313" key="4">
    <source>
        <dbReference type="Proteomes" id="UP000193986"/>
    </source>
</evidence>
<dbReference type="SUPFAM" id="SSF52540">
    <property type="entry name" value="P-loop containing nucleoside triphosphate hydrolases"/>
    <property type="match status" value="1"/>
</dbReference>
<dbReference type="EMBL" id="MCFC01000004">
    <property type="protein sequence ID" value="ORY34062.1"/>
    <property type="molecule type" value="Genomic_DNA"/>
</dbReference>
<feature type="compositionally biased region" description="Polar residues" evidence="1">
    <location>
        <begin position="1"/>
        <end position="19"/>
    </location>
</feature>
<sequence>MGNLQKHSSSVKMQPTTSTMKEETERLAKKIVEAYKEIRPERRLLVAVAGPPGSGKSTLAYPLADKVNALVLQHPVSHPAVVVDDQERIAAAGQGAGEADEVCVCVGLDGWHYPREELDTFEDPVDAHWRRGAAFTFNLPSYLTFIQQLRLPLIPCPPIGIPYPTFDHALKDPRPSPTPITPRHRIIIIEGLYTLLSKDGWRQCAEMMDLRIFVDVDPEEARQRVIRRNFEAGIVDNLEKCAERVDAVDMKNADEVRRYMVTPTDVIMSVHEVALEHVNGS</sequence>
<dbReference type="GO" id="GO:0005524">
    <property type="term" value="F:ATP binding"/>
    <property type="evidence" value="ECO:0007669"/>
    <property type="project" value="InterPro"/>
</dbReference>
<dbReference type="FunCoup" id="A0A1Y2BGY3">
    <property type="interactions" value="204"/>
</dbReference>
<dbReference type="Pfam" id="PF00485">
    <property type="entry name" value="PRK"/>
    <property type="match status" value="1"/>
</dbReference>
<keyword evidence="4" id="KW-1185">Reference proteome</keyword>
<reference evidence="3 4" key="1">
    <citation type="submission" date="2016-07" db="EMBL/GenBank/DDBJ databases">
        <title>Pervasive Adenine N6-methylation of Active Genes in Fungi.</title>
        <authorList>
            <consortium name="DOE Joint Genome Institute"/>
            <person name="Mondo S.J."/>
            <person name="Dannebaum R.O."/>
            <person name="Kuo R.C."/>
            <person name="Labutti K."/>
            <person name="Haridas S."/>
            <person name="Kuo A."/>
            <person name="Salamov A."/>
            <person name="Ahrendt S.R."/>
            <person name="Lipzen A."/>
            <person name="Sullivan W."/>
            <person name="Andreopoulos W.B."/>
            <person name="Clum A."/>
            <person name="Lindquist E."/>
            <person name="Daum C."/>
            <person name="Ramamoorthy G.K."/>
            <person name="Gryganskyi A."/>
            <person name="Culley D."/>
            <person name="Magnuson J.K."/>
            <person name="James T.Y."/>
            <person name="O'Malley M.A."/>
            <person name="Stajich J.E."/>
            <person name="Spatafora J.W."/>
            <person name="Visel A."/>
            <person name="Grigoriev I.V."/>
        </authorList>
    </citation>
    <scope>NUCLEOTIDE SEQUENCE [LARGE SCALE GENOMIC DNA]</scope>
    <source>
        <strain evidence="3 4">68-887.2</strain>
    </source>
</reference>
<dbReference type="OrthoDB" id="6362633at2759"/>
<dbReference type="Proteomes" id="UP000193986">
    <property type="component" value="Unassembled WGS sequence"/>
</dbReference>
<evidence type="ECO:0000313" key="3">
    <source>
        <dbReference type="EMBL" id="ORY34062.1"/>
    </source>
</evidence>
<feature type="region of interest" description="Disordered" evidence="1">
    <location>
        <begin position="1"/>
        <end position="24"/>
    </location>
</feature>
<dbReference type="STRING" id="71784.A0A1Y2BGY3"/>
<gene>
    <name evidence="3" type="ORF">BCR39DRAFT_518320</name>
</gene>
<accession>A0A1Y2BGY3</accession>
<dbReference type="AlphaFoldDB" id="A0A1Y2BGY3"/>
<organism evidence="3 4">
    <name type="scientific">Naematelia encephala</name>
    <dbReference type="NCBI Taxonomy" id="71784"/>
    <lineage>
        <taxon>Eukaryota</taxon>
        <taxon>Fungi</taxon>
        <taxon>Dikarya</taxon>
        <taxon>Basidiomycota</taxon>
        <taxon>Agaricomycotina</taxon>
        <taxon>Tremellomycetes</taxon>
        <taxon>Tremellales</taxon>
        <taxon>Naemateliaceae</taxon>
        <taxon>Naematelia</taxon>
    </lineage>
</organism>
<dbReference type="InterPro" id="IPR027417">
    <property type="entry name" value="P-loop_NTPase"/>
</dbReference>
<proteinExistence type="predicted"/>
<dbReference type="GO" id="GO:0016301">
    <property type="term" value="F:kinase activity"/>
    <property type="evidence" value="ECO:0007669"/>
    <property type="project" value="InterPro"/>
</dbReference>
<evidence type="ECO:0000256" key="1">
    <source>
        <dbReference type="SAM" id="MobiDB-lite"/>
    </source>
</evidence>
<feature type="domain" description="Phosphoribulokinase/uridine kinase" evidence="2">
    <location>
        <begin position="164"/>
        <end position="270"/>
    </location>
</feature>
<dbReference type="Gene3D" id="3.40.50.300">
    <property type="entry name" value="P-loop containing nucleotide triphosphate hydrolases"/>
    <property type="match status" value="1"/>
</dbReference>
<dbReference type="InParanoid" id="A0A1Y2BGY3"/>
<protein>
    <submittedName>
        <fullName evidence="3">p-loop containing nucleoside triphosphate hydrolase protein</fullName>
    </submittedName>
</protein>
<dbReference type="GO" id="GO:0016787">
    <property type="term" value="F:hydrolase activity"/>
    <property type="evidence" value="ECO:0007669"/>
    <property type="project" value="UniProtKB-KW"/>
</dbReference>
<comment type="caution">
    <text evidence="3">The sequence shown here is derived from an EMBL/GenBank/DDBJ whole genome shotgun (WGS) entry which is preliminary data.</text>
</comment>
<dbReference type="PANTHER" id="PTHR10285">
    <property type="entry name" value="URIDINE KINASE"/>
    <property type="match status" value="1"/>
</dbReference>
<evidence type="ECO:0000259" key="2">
    <source>
        <dbReference type="Pfam" id="PF00485"/>
    </source>
</evidence>
<dbReference type="InterPro" id="IPR006083">
    <property type="entry name" value="PRK/URK"/>
</dbReference>
<name>A0A1Y2BGY3_9TREE</name>
<keyword evidence="3" id="KW-0378">Hydrolase</keyword>